<dbReference type="PANTHER" id="PTHR46018:SF2">
    <property type="entry name" value="ZINC PHOSPHODIESTERASE ELAC PROTEIN 1"/>
    <property type="match status" value="1"/>
</dbReference>
<dbReference type="SMART" id="SM00849">
    <property type="entry name" value="Lactamase_B"/>
    <property type="match status" value="1"/>
</dbReference>
<dbReference type="RefSeq" id="WP_079730976.1">
    <property type="nucleotide sequence ID" value="NZ_FVZE01000004.1"/>
</dbReference>
<sequence length="332" mass="34619">MLRTFNRNSARAAATWIAAALITVPIAASGQAQGGAPAQFITLGTMGGPVPDSSRSQPANVIIAGRDAYLVDIGDGTAGQLAKAGIALPRVRAVFISHLHFDHTGGLGALLGLRYQTNAPGKLTIYGPPGTKELVAGLAASMVPGATAGYGLPGAPYVDPANTLEVIELRGDDDLMLGRIRVRTVANTHYSFPDDSDLGRRFRSLSIRFDMPDRSILYTGDTGPSRAVESLAKGADLLVAEMIDVDRTMAKVRANTPNVSADAASGLMQHLSKHHLTPLDVGRLAAAAQVKSLVVTHLAAPGATGTDELKYLRDIAANFSGPAVIAHDLDAF</sequence>
<dbReference type="InterPro" id="IPR036866">
    <property type="entry name" value="RibonucZ/Hydroxyglut_hydro"/>
</dbReference>
<evidence type="ECO:0000313" key="5">
    <source>
        <dbReference type="Proteomes" id="UP000190989"/>
    </source>
</evidence>
<reference evidence="5" key="1">
    <citation type="submission" date="2017-02" db="EMBL/GenBank/DDBJ databases">
        <authorList>
            <person name="Varghese N."/>
            <person name="Submissions S."/>
        </authorList>
    </citation>
    <scope>NUCLEOTIDE SEQUENCE [LARGE SCALE GENOMIC DNA]</scope>
    <source>
        <strain evidence="5">SM117</strain>
    </source>
</reference>
<dbReference type="AlphaFoldDB" id="A0A1U6I7X7"/>
<dbReference type="Proteomes" id="UP000190989">
    <property type="component" value="Unassembled WGS sequence"/>
</dbReference>
<dbReference type="EMBL" id="FVZE01000004">
    <property type="protein sequence ID" value="SLK04125.1"/>
    <property type="molecule type" value="Genomic_DNA"/>
</dbReference>
<dbReference type="PANTHER" id="PTHR46018">
    <property type="entry name" value="ZINC PHOSPHODIESTERASE ELAC PROTEIN 1"/>
    <property type="match status" value="1"/>
</dbReference>
<evidence type="ECO:0000313" key="4">
    <source>
        <dbReference type="EMBL" id="SLK04125.1"/>
    </source>
</evidence>
<keyword evidence="2" id="KW-0732">Signal</keyword>
<feature type="chain" id="PRO_5013001932" evidence="2">
    <location>
        <begin position="35"/>
        <end position="332"/>
    </location>
</feature>
<dbReference type="InterPro" id="IPR001279">
    <property type="entry name" value="Metallo-B-lactamas"/>
</dbReference>
<dbReference type="InterPro" id="IPR044094">
    <property type="entry name" value="AtsA-like_MBL-fold"/>
</dbReference>
<proteinExistence type="predicted"/>
<protein>
    <submittedName>
        <fullName evidence="4">Ribonuclease BN, tRNA processing enzyme</fullName>
    </submittedName>
</protein>
<evidence type="ECO:0000256" key="2">
    <source>
        <dbReference type="SAM" id="SignalP"/>
    </source>
</evidence>
<organism evidence="4 5">
    <name type="scientific">Novosphingobium mathurense</name>
    <dbReference type="NCBI Taxonomy" id="428990"/>
    <lineage>
        <taxon>Bacteria</taxon>
        <taxon>Pseudomonadati</taxon>
        <taxon>Pseudomonadota</taxon>
        <taxon>Alphaproteobacteria</taxon>
        <taxon>Sphingomonadales</taxon>
        <taxon>Sphingomonadaceae</taxon>
        <taxon>Novosphingobium</taxon>
    </lineage>
</organism>
<evidence type="ECO:0000256" key="1">
    <source>
        <dbReference type="ARBA" id="ARBA00022801"/>
    </source>
</evidence>
<feature type="domain" description="Metallo-beta-lactamase" evidence="3">
    <location>
        <begin position="56"/>
        <end position="267"/>
    </location>
</feature>
<keyword evidence="5" id="KW-1185">Reference proteome</keyword>
<evidence type="ECO:0000259" key="3">
    <source>
        <dbReference type="SMART" id="SM00849"/>
    </source>
</evidence>
<dbReference type="Pfam" id="PF12706">
    <property type="entry name" value="Lactamase_B_2"/>
    <property type="match status" value="1"/>
</dbReference>
<name>A0A1U6I7X7_9SPHN</name>
<dbReference type="GO" id="GO:0042781">
    <property type="term" value="F:3'-tRNA processing endoribonuclease activity"/>
    <property type="evidence" value="ECO:0007669"/>
    <property type="project" value="TreeGrafter"/>
</dbReference>
<gene>
    <name evidence="4" type="ORF">SAMN06295987_104344</name>
</gene>
<dbReference type="Gene3D" id="3.60.15.10">
    <property type="entry name" value="Ribonuclease Z/Hydroxyacylglutathione hydrolase-like"/>
    <property type="match status" value="1"/>
</dbReference>
<accession>A0A1U6I7X7</accession>
<dbReference type="SUPFAM" id="SSF56281">
    <property type="entry name" value="Metallo-hydrolase/oxidoreductase"/>
    <property type="match status" value="1"/>
</dbReference>
<dbReference type="STRING" id="428990.SAMN06295987_104344"/>
<dbReference type="CDD" id="cd07719">
    <property type="entry name" value="arylsulfatase_AtsA-like_MBL-fold"/>
    <property type="match status" value="1"/>
</dbReference>
<keyword evidence="1" id="KW-0378">Hydrolase</keyword>
<feature type="signal peptide" evidence="2">
    <location>
        <begin position="1"/>
        <end position="34"/>
    </location>
</feature>